<organism evidence="3 4">
    <name type="scientific">Brevibacillus antibioticus</name>
    <dbReference type="NCBI Taxonomy" id="2570228"/>
    <lineage>
        <taxon>Bacteria</taxon>
        <taxon>Bacillati</taxon>
        <taxon>Bacillota</taxon>
        <taxon>Bacilli</taxon>
        <taxon>Bacillales</taxon>
        <taxon>Paenibacillaceae</taxon>
        <taxon>Brevibacillus</taxon>
    </lineage>
</organism>
<dbReference type="PANTHER" id="PTHR33308">
    <property type="entry name" value="PEPTIDOGLYCAN HYDROLASE FLGJ"/>
    <property type="match status" value="1"/>
</dbReference>
<dbReference type="Proteomes" id="UP000307841">
    <property type="component" value="Unassembled WGS sequence"/>
</dbReference>
<dbReference type="Pfam" id="PF01832">
    <property type="entry name" value="Glucosaminidase"/>
    <property type="match status" value="1"/>
</dbReference>
<evidence type="ECO:0000259" key="2">
    <source>
        <dbReference type="SMART" id="SM00047"/>
    </source>
</evidence>
<dbReference type="PROSITE" id="PS51257">
    <property type="entry name" value="PROKAR_LIPOPROTEIN"/>
    <property type="match status" value="1"/>
</dbReference>
<reference evidence="3 4" key="1">
    <citation type="submission" date="2019-04" db="EMBL/GenBank/DDBJ databases">
        <title>Whole genome sequencing of Brevibacillus sp. TGS2-1.</title>
        <authorList>
            <person name="Choi A."/>
        </authorList>
    </citation>
    <scope>NUCLEOTIDE SEQUENCE [LARGE SCALE GENOMIC DNA]</scope>
    <source>
        <strain evidence="3 4">TGS2-1</strain>
    </source>
</reference>
<evidence type="ECO:0000256" key="1">
    <source>
        <dbReference type="ARBA" id="ARBA00022801"/>
    </source>
</evidence>
<evidence type="ECO:0000313" key="4">
    <source>
        <dbReference type="Proteomes" id="UP000307841"/>
    </source>
</evidence>
<gene>
    <name evidence="3" type="ORF">E8L90_29635</name>
</gene>
<dbReference type="AlphaFoldDB" id="A0A4U2XYD2"/>
<dbReference type="Gene3D" id="1.10.530.10">
    <property type="match status" value="1"/>
</dbReference>
<protein>
    <recommendedName>
        <fullName evidence="2">Mannosyl-glycoprotein endo-beta-N-acetylglucosamidase-like domain-containing protein</fullName>
    </recommendedName>
</protein>
<dbReference type="SMART" id="SM00047">
    <property type="entry name" value="LYZ2"/>
    <property type="match status" value="1"/>
</dbReference>
<keyword evidence="4" id="KW-1185">Reference proteome</keyword>
<accession>A0A4U2XYD2</accession>
<name>A0A4U2XYD2_9BACL</name>
<proteinExistence type="predicted"/>
<comment type="caution">
    <text evidence="3">The sequence shown here is derived from an EMBL/GenBank/DDBJ whole genome shotgun (WGS) entry which is preliminary data.</text>
</comment>
<feature type="domain" description="Mannosyl-glycoprotein endo-beta-N-acetylglucosamidase-like" evidence="2">
    <location>
        <begin position="2"/>
        <end position="155"/>
    </location>
</feature>
<dbReference type="GO" id="GO:0004040">
    <property type="term" value="F:amidase activity"/>
    <property type="evidence" value="ECO:0007669"/>
    <property type="project" value="InterPro"/>
</dbReference>
<sequence>MSKQQTFIKLIAEAASQLHQEYGIFASVSIAQACLETGWGKFIPVDHKSGKNSNNLFGVKAFNSWKGDRVTCQTWEVYGGKTVSIISQFRAYSSIYESLRDHHQVLLNPRYLRVRQAKTAEEAAQLLHVCGYATDPQYGDKLVGIINQYNLKQYDYVKEDKKVEKDIANEIITQLQAMWKVYDHLGMLDKKARMGELADELRIASGQQAMNR</sequence>
<dbReference type="PRINTS" id="PR01002">
    <property type="entry name" value="FLGFLGJ"/>
</dbReference>
<dbReference type="RefSeq" id="WP_137033691.1">
    <property type="nucleotide sequence ID" value="NZ_SZNK01000002.1"/>
</dbReference>
<dbReference type="PANTHER" id="PTHR33308:SF9">
    <property type="entry name" value="PEPTIDOGLYCAN HYDROLASE FLGJ"/>
    <property type="match status" value="1"/>
</dbReference>
<dbReference type="EMBL" id="SZNK01000002">
    <property type="protein sequence ID" value="TKI52919.1"/>
    <property type="molecule type" value="Genomic_DNA"/>
</dbReference>
<dbReference type="InterPro" id="IPR002901">
    <property type="entry name" value="MGlyc_endo_b_GlcNAc-like_dom"/>
</dbReference>
<dbReference type="InterPro" id="IPR051056">
    <property type="entry name" value="Glycosyl_Hydrolase_73"/>
</dbReference>
<dbReference type="OrthoDB" id="977752at2"/>
<evidence type="ECO:0000313" key="3">
    <source>
        <dbReference type="EMBL" id="TKI52919.1"/>
    </source>
</evidence>
<dbReference type="Gene3D" id="4.10.80.30">
    <property type="entry name" value="DNA polymerase, domain 6"/>
    <property type="match status" value="1"/>
</dbReference>
<keyword evidence="1" id="KW-0378">Hydrolase</keyword>